<evidence type="ECO:0000256" key="7">
    <source>
        <dbReference type="PROSITE-ProRule" id="PRU10141"/>
    </source>
</evidence>
<dbReference type="PROSITE" id="PS00107">
    <property type="entry name" value="PROTEIN_KINASE_ATP"/>
    <property type="match status" value="1"/>
</dbReference>
<feature type="domain" description="Protein kinase" evidence="9">
    <location>
        <begin position="121"/>
        <end position="383"/>
    </location>
</feature>
<keyword evidence="5 10" id="KW-0418">Kinase</keyword>
<evidence type="ECO:0000259" key="9">
    <source>
        <dbReference type="PROSITE" id="PS50011"/>
    </source>
</evidence>
<keyword evidence="8" id="KW-0472">Membrane</keyword>
<dbReference type="AlphaFoldDB" id="A0A5B9R1I8"/>
<feature type="transmembrane region" description="Helical" evidence="8">
    <location>
        <begin position="428"/>
        <end position="449"/>
    </location>
</feature>
<dbReference type="Gene3D" id="3.40.190.10">
    <property type="entry name" value="Periplasmic binding protein-like II"/>
    <property type="match status" value="2"/>
</dbReference>
<dbReference type="EMBL" id="CP042914">
    <property type="protein sequence ID" value="QEG40071.1"/>
    <property type="molecule type" value="Genomic_DNA"/>
</dbReference>
<accession>A0A5B9R1I8</accession>
<dbReference type="SUPFAM" id="SSF56112">
    <property type="entry name" value="Protein kinase-like (PK-like)"/>
    <property type="match status" value="1"/>
</dbReference>
<dbReference type="SMART" id="SM00220">
    <property type="entry name" value="S_TKc"/>
    <property type="match status" value="1"/>
</dbReference>
<keyword evidence="4 7" id="KW-0547">Nucleotide-binding</keyword>
<keyword evidence="6 7" id="KW-0067">ATP-binding</keyword>
<evidence type="ECO:0000256" key="3">
    <source>
        <dbReference type="ARBA" id="ARBA00022679"/>
    </source>
</evidence>
<reference evidence="10 11" key="1">
    <citation type="submission" date="2019-08" db="EMBL/GenBank/DDBJ databases">
        <title>Deep-cultivation of Planctomycetes and their phenomic and genomic characterization uncovers novel biology.</title>
        <authorList>
            <person name="Wiegand S."/>
            <person name="Jogler M."/>
            <person name="Boedeker C."/>
            <person name="Pinto D."/>
            <person name="Vollmers J."/>
            <person name="Rivas-Marin E."/>
            <person name="Kohn T."/>
            <person name="Peeters S.H."/>
            <person name="Heuer A."/>
            <person name="Rast P."/>
            <person name="Oberbeckmann S."/>
            <person name="Bunk B."/>
            <person name="Jeske O."/>
            <person name="Meyerdierks A."/>
            <person name="Storesund J.E."/>
            <person name="Kallscheuer N."/>
            <person name="Luecker S."/>
            <person name="Lage O.M."/>
            <person name="Pohl T."/>
            <person name="Merkel B.J."/>
            <person name="Hornburger P."/>
            <person name="Mueller R.-W."/>
            <person name="Bruemmer F."/>
            <person name="Labrenz M."/>
            <person name="Spormann A.M."/>
            <person name="Op den Camp H."/>
            <person name="Overmann J."/>
            <person name="Amann R."/>
            <person name="Jetten M.S.M."/>
            <person name="Mascher T."/>
            <person name="Medema M.H."/>
            <person name="Devos D.P."/>
            <person name="Kaster A.-K."/>
            <person name="Ovreas L."/>
            <person name="Rohde M."/>
            <person name="Galperin M.Y."/>
            <person name="Jogler C."/>
        </authorList>
    </citation>
    <scope>NUCLEOTIDE SEQUENCE [LARGE SCALE GENOMIC DNA]</scope>
    <source>
        <strain evidence="10 11">UC8</strain>
    </source>
</reference>
<dbReference type="Proteomes" id="UP000325286">
    <property type="component" value="Chromosome"/>
</dbReference>
<dbReference type="RefSeq" id="WP_068140118.1">
    <property type="nucleotide sequence ID" value="NZ_CP042914.1"/>
</dbReference>
<evidence type="ECO:0000256" key="5">
    <source>
        <dbReference type="ARBA" id="ARBA00022777"/>
    </source>
</evidence>
<evidence type="ECO:0000313" key="10">
    <source>
        <dbReference type="EMBL" id="QEG40071.1"/>
    </source>
</evidence>
<dbReference type="InterPro" id="IPR000719">
    <property type="entry name" value="Prot_kinase_dom"/>
</dbReference>
<dbReference type="PROSITE" id="PS00387">
    <property type="entry name" value="PPASE"/>
    <property type="match status" value="1"/>
</dbReference>
<organism evidence="10 11">
    <name type="scientific">Roseimaritima ulvae</name>
    <dbReference type="NCBI Taxonomy" id="980254"/>
    <lineage>
        <taxon>Bacteria</taxon>
        <taxon>Pseudomonadati</taxon>
        <taxon>Planctomycetota</taxon>
        <taxon>Planctomycetia</taxon>
        <taxon>Pirellulales</taxon>
        <taxon>Pirellulaceae</taxon>
        <taxon>Roseimaritima</taxon>
    </lineage>
</organism>
<evidence type="ECO:0000313" key="11">
    <source>
        <dbReference type="Proteomes" id="UP000325286"/>
    </source>
</evidence>
<keyword evidence="8" id="KW-1133">Transmembrane helix</keyword>
<keyword evidence="3 10" id="KW-0808">Transferase</keyword>
<dbReference type="InterPro" id="IPR008271">
    <property type="entry name" value="Ser/Thr_kinase_AS"/>
</dbReference>
<proteinExistence type="predicted"/>
<dbReference type="InterPro" id="IPR011009">
    <property type="entry name" value="Kinase-like_dom_sf"/>
</dbReference>
<dbReference type="InterPro" id="IPR017441">
    <property type="entry name" value="Protein_kinase_ATP_BS"/>
</dbReference>
<name>A0A5B9R1I8_9BACT</name>
<protein>
    <recommendedName>
        <fullName evidence="1">non-specific serine/threonine protein kinase</fullName>
        <ecNumber evidence="1">2.7.11.1</ecNumber>
    </recommendedName>
</protein>
<feature type="binding site" evidence="7">
    <location>
        <position position="150"/>
    </location>
    <ligand>
        <name>ATP</name>
        <dbReference type="ChEBI" id="CHEBI:30616"/>
    </ligand>
</feature>
<gene>
    <name evidence="10" type="primary">prkC_14</name>
    <name evidence="10" type="ORF">UC8_20750</name>
</gene>
<dbReference type="OrthoDB" id="6111975at2"/>
<dbReference type="SUPFAM" id="SSF53850">
    <property type="entry name" value="Periplasmic binding protein-like II"/>
    <property type="match status" value="1"/>
</dbReference>
<sequence>MNPAPDPTRDQDNDPLDAAFAAYLKSCDSGEFPDRKAFLAQFPELADQLLELIEAADMLGSVTGGEALAETKVLPRIPNDAETIDQGFMSAADGEGKLTLPLANRPAGDPGPTLPYQLGDYHLQSILGRGGMGVVYRAIQHPLQRVVAVKLIRSGMLASAAEVKRFFAEARAAAKLHHPNIVSVFHFGHRDGHHFFSMEYVSGSDLARKIDDASLTPQQAARYVRDVARAIDYAHRRGVLHRDLKPANVLIDENDCIHITDFGLAKQIDADSSLTGSGVAVGTPSYMAPEQASGHSDRSGAASDIYSLGAILFATTTGRPPFSGNTVMQTMMKVIHDEPPRLRSLLPDVPVDLETICMKCLEKEPHKRYASAAALADDLDRFLDDRPILARPRPPVLRALNWIEGVPLVAAVTGRRRLAEASPGHRRFQAAVLLLIVLLPMMLAAFVSIKHTQAQQMPERIELAGGLEGGVYSEFSQQLSQRLKHRAGVPVNVSPTGGSEDNRRRLINGQVHLAPLQASAINTSELSVAAPLFFEAVQVLVRDGAAIRNIEDLRGHPVAVGPEGSGSRLVAEYLFDSFSMDEQDVERRVIAWPDLEAHGDVDVAVICIGLRSRLVSGLLQRGWTLLPVDNAIEVSLQHPTLNPMTITPADFPAARLPPAGIATVGSTAFLAVRADAPDTLVTATLDALYEDPALFPGMITSRNAAEWQGLAFHRAARQYFAQRAE</sequence>
<evidence type="ECO:0000256" key="8">
    <source>
        <dbReference type="SAM" id="Phobius"/>
    </source>
</evidence>
<dbReference type="Gene3D" id="1.10.510.10">
    <property type="entry name" value="Transferase(Phosphotransferase) domain 1"/>
    <property type="match status" value="1"/>
</dbReference>
<dbReference type="PROSITE" id="PS50011">
    <property type="entry name" value="PROTEIN_KINASE_DOM"/>
    <property type="match status" value="1"/>
</dbReference>
<dbReference type="PROSITE" id="PS00108">
    <property type="entry name" value="PROTEIN_KINASE_ST"/>
    <property type="match status" value="1"/>
</dbReference>
<dbReference type="KEGG" id="rul:UC8_20750"/>
<dbReference type="GO" id="GO:0005524">
    <property type="term" value="F:ATP binding"/>
    <property type="evidence" value="ECO:0007669"/>
    <property type="project" value="UniProtKB-UniRule"/>
</dbReference>
<keyword evidence="2" id="KW-0723">Serine/threonine-protein kinase</keyword>
<dbReference type="Pfam" id="PF16868">
    <property type="entry name" value="NMT1_3"/>
    <property type="match status" value="1"/>
</dbReference>
<evidence type="ECO:0000256" key="2">
    <source>
        <dbReference type="ARBA" id="ARBA00022527"/>
    </source>
</evidence>
<dbReference type="InterPro" id="IPR011852">
    <property type="entry name" value="TRAP_TAXI"/>
</dbReference>
<dbReference type="GO" id="GO:0004674">
    <property type="term" value="F:protein serine/threonine kinase activity"/>
    <property type="evidence" value="ECO:0007669"/>
    <property type="project" value="UniProtKB-KW"/>
</dbReference>
<dbReference type="PANTHER" id="PTHR43289:SF6">
    <property type="entry name" value="SERINE_THREONINE-PROTEIN KINASE NEKL-3"/>
    <property type="match status" value="1"/>
</dbReference>
<dbReference type="Pfam" id="PF00069">
    <property type="entry name" value="Pkinase"/>
    <property type="match status" value="1"/>
</dbReference>
<keyword evidence="8" id="KW-0812">Transmembrane</keyword>
<dbReference type="EC" id="2.7.11.1" evidence="1"/>
<evidence type="ECO:0000256" key="6">
    <source>
        <dbReference type="ARBA" id="ARBA00022840"/>
    </source>
</evidence>
<evidence type="ECO:0000256" key="4">
    <source>
        <dbReference type="ARBA" id="ARBA00022741"/>
    </source>
</evidence>
<evidence type="ECO:0000256" key="1">
    <source>
        <dbReference type="ARBA" id="ARBA00012513"/>
    </source>
</evidence>
<dbReference type="CDD" id="cd14014">
    <property type="entry name" value="STKc_PknB_like"/>
    <property type="match status" value="1"/>
</dbReference>
<dbReference type="FunFam" id="1.10.510.10:FF:000021">
    <property type="entry name" value="Serine/threonine protein kinase"/>
    <property type="match status" value="1"/>
</dbReference>
<keyword evidence="11" id="KW-1185">Reference proteome</keyword>
<dbReference type="PANTHER" id="PTHR43289">
    <property type="entry name" value="MITOGEN-ACTIVATED PROTEIN KINASE KINASE KINASE 20-RELATED"/>
    <property type="match status" value="1"/>
</dbReference>
<dbReference type="Gene3D" id="3.30.200.20">
    <property type="entry name" value="Phosphorylase Kinase, domain 1"/>
    <property type="match status" value="1"/>
</dbReference>